<comment type="caution">
    <text evidence="2">The sequence shown here is derived from an EMBL/GenBank/DDBJ whole genome shotgun (WGS) entry which is preliminary data.</text>
</comment>
<feature type="region of interest" description="Disordered" evidence="1">
    <location>
        <begin position="62"/>
        <end position="85"/>
    </location>
</feature>
<dbReference type="EMBL" id="JAURVH010001523">
    <property type="protein sequence ID" value="KAK5920776.1"/>
    <property type="molecule type" value="Genomic_DNA"/>
</dbReference>
<reference evidence="2 3" key="1">
    <citation type="journal article" date="2023" name="Mol. Biol. Evol.">
        <title>Genomics of Secondarily Temperate Adaptation in the Only Non-Antarctic Icefish.</title>
        <authorList>
            <person name="Rivera-Colon A.G."/>
            <person name="Rayamajhi N."/>
            <person name="Minhas B.F."/>
            <person name="Madrigal G."/>
            <person name="Bilyk K.T."/>
            <person name="Yoon V."/>
            <person name="Hune M."/>
            <person name="Gregory S."/>
            <person name="Cheng C.H.C."/>
            <person name="Catchen J.M."/>
        </authorList>
    </citation>
    <scope>NUCLEOTIDE SEQUENCE [LARGE SCALE GENOMIC DNA]</scope>
    <source>
        <tissue evidence="2">White muscle</tissue>
    </source>
</reference>
<evidence type="ECO:0000313" key="3">
    <source>
        <dbReference type="Proteomes" id="UP001331515"/>
    </source>
</evidence>
<proteinExistence type="predicted"/>
<keyword evidence="3" id="KW-1185">Reference proteome</keyword>
<dbReference type="AlphaFoldDB" id="A0AAN8DDK4"/>
<evidence type="ECO:0000256" key="1">
    <source>
        <dbReference type="SAM" id="MobiDB-lite"/>
    </source>
</evidence>
<sequence>MRSARRMDVQQMLWGKMWSSYTSTPWSTIRQYEKVLERGVTPGTSPSLIQCRPSALSWHADQRIRPRRRHRVKSRLEKGKGMQAR</sequence>
<feature type="compositionally biased region" description="Basic and acidic residues" evidence="1">
    <location>
        <begin position="74"/>
        <end position="85"/>
    </location>
</feature>
<organism evidence="2 3">
    <name type="scientific">Champsocephalus gunnari</name>
    <name type="common">Mackerel icefish</name>
    <dbReference type="NCBI Taxonomy" id="52237"/>
    <lineage>
        <taxon>Eukaryota</taxon>
        <taxon>Metazoa</taxon>
        <taxon>Chordata</taxon>
        <taxon>Craniata</taxon>
        <taxon>Vertebrata</taxon>
        <taxon>Euteleostomi</taxon>
        <taxon>Actinopterygii</taxon>
        <taxon>Neopterygii</taxon>
        <taxon>Teleostei</taxon>
        <taxon>Neoteleostei</taxon>
        <taxon>Acanthomorphata</taxon>
        <taxon>Eupercaria</taxon>
        <taxon>Perciformes</taxon>
        <taxon>Notothenioidei</taxon>
        <taxon>Channichthyidae</taxon>
        <taxon>Champsocephalus</taxon>
    </lineage>
</organism>
<dbReference type="Proteomes" id="UP001331515">
    <property type="component" value="Unassembled WGS sequence"/>
</dbReference>
<name>A0AAN8DDK4_CHAGU</name>
<accession>A0AAN8DDK4</accession>
<evidence type="ECO:0000313" key="2">
    <source>
        <dbReference type="EMBL" id="KAK5920776.1"/>
    </source>
</evidence>
<gene>
    <name evidence="2" type="ORF">CgunFtcFv8_024546</name>
</gene>
<protein>
    <submittedName>
        <fullName evidence="2">Uncharacterized protein</fullName>
    </submittedName>
</protein>